<evidence type="ECO:0000313" key="17">
    <source>
        <dbReference type="EMBL" id="KAF4651102.1"/>
    </source>
</evidence>
<keyword evidence="8" id="KW-0479">Metal-binding</keyword>
<gene>
    <name evidence="17" type="primary">MGAT1</name>
    <name evidence="17" type="ORF">FOZ61_010764</name>
</gene>
<dbReference type="PANTHER" id="PTHR10468">
    <property type="entry name" value="PROTEIN O-LINKED-MANNOSE BETA-1,2-N-ACETYLGLUCOSAMINYLTRANSFERASE 1/ALPHA-1,3-MANNOSYL-GLYCOPROTEIN 2-BETA-N-ACETYLGLUCOSAMINYLTRANSFERASE"/>
    <property type="match status" value="1"/>
</dbReference>
<evidence type="ECO:0000313" key="18">
    <source>
        <dbReference type="Proteomes" id="UP000570595"/>
    </source>
</evidence>
<keyword evidence="10" id="KW-1133">Transmembrane helix</keyword>
<evidence type="ECO:0000256" key="11">
    <source>
        <dbReference type="ARBA" id="ARBA00023034"/>
    </source>
</evidence>
<dbReference type="InterPro" id="IPR052261">
    <property type="entry name" value="Glycosyltransferase_13"/>
</dbReference>
<dbReference type="UniPathway" id="UPA00378"/>
<keyword evidence="13" id="KW-0464">Manganese</keyword>
<evidence type="ECO:0000256" key="14">
    <source>
        <dbReference type="ARBA" id="ARBA00038949"/>
    </source>
</evidence>
<accession>A0A7J6KW23</accession>
<evidence type="ECO:0000256" key="6">
    <source>
        <dbReference type="ARBA" id="ARBA00022679"/>
    </source>
</evidence>
<evidence type="ECO:0000256" key="10">
    <source>
        <dbReference type="ARBA" id="ARBA00022989"/>
    </source>
</evidence>
<dbReference type="Gene3D" id="3.10.180.20">
    <property type="entry name" value="N-Acetylglucosaminyltransferase I, Domain 2"/>
    <property type="match status" value="1"/>
</dbReference>
<evidence type="ECO:0000256" key="13">
    <source>
        <dbReference type="ARBA" id="ARBA00023211"/>
    </source>
</evidence>
<organism evidence="17 18">
    <name type="scientific">Perkinsus olseni</name>
    <name type="common">Perkinsus atlanticus</name>
    <dbReference type="NCBI Taxonomy" id="32597"/>
    <lineage>
        <taxon>Eukaryota</taxon>
        <taxon>Sar</taxon>
        <taxon>Alveolata</taxon>
        <taxon>Perkinsozoa</taxon>
        <taxon>Perkinsea</taxon>
        <taxon>Perkinsida</taxon>
        <taxon>Perkinsidae</taxon>
        <taxon>Perkinsus</taxon>
    </lineage>
</organism>
<evidence type="ECO:0000256" key="9">
    <source>
        <dbReference type="ARBA" id="ARBA00022968"/>
    </source>
</evidence>
<evidence type="ECO:0000256" key="2">
    <source>
        <dbReference type="ARBA" id="ARBA00004323"/>
    </source>
</evidence>
<keyword evidence="12" id="KW-0472">Membrane</keyword>
<dbReference type="GO" id="GO:0046872">
    <property type="term" value="F:metal ion binding"/>
    <property type="evidence" value="ECO:0007669"/>
    <property type="project" value="UniProtKB-KW"/>
</dbReference>
<comment type="subcellular location">
    <subcellularLocation>
        <location evidence="2">Golgi apparatus membrane</location>
        <topology evidence="2">Single-pass type II membrane protein</topology>
    </subcellularLocation>
</comment>
<evidence type="ECO:0000256" key="8">
    <source>
        <dbReference type="ARBA" id="ARBA00022723"/>
    </source>
</evidence>
<dbReference type="GO" id="GO:0000139">
    <property type="term" value="C:Golgi membrane"/>
    <property type="evidence" value="ECO:0007669"/>
    <property type="project" value="UniProtKB-SubCell"/>
</dbReference>
<comment type="cofactor">
    <cofactor evidence="1">
        <name>Mn(2+)</name>
        <dbReference type="ChEBI" id="CHEBI:29035"/>
    </cofactor>
</comment>
<comment type="similarity">
    <text evidence="4">Belongs to the glycosyltransferase 13 family.</text>
</comment>
<protein>
    <recommendedName>
        <fullName evidence="14">alpha-1,3-mannosyl-glycoprotein 2-beta-N-acetylglucosaminyltransferase</fullName>
        <ecNumber evidence="14">2.4.1.101</ecNumber>
    </recommendedName>
    <alternativeName>
        <fullName evidence="15">N-glycosyl-oligosaccharide-glycoprotein N-acetylglucosaminyltransferase I</fullName>
    </alternativeName>
</protein>
<keyword evidence="7" id="KW-0812">Transmembrane</keyword>
<dbReference type="InterPro" id="IPR004139">
    <property type="entry name" value="Glyco_trans_13"/>
</dbReference>
<evidence type="ECO:0000256" key="12">
    <source>
        <dbReference type="ARBA" id="ARBA00023136"/>
    </source>
</evidence>
<dbReference type="SUPFAM" id="SSF53448">
    <property type="entry name" value="Nucleotide-diphospho-sugar transferases"/>
    <property type="match status" value="1"/>
</dbReference>
<dbReference type="OrthoDB" id="440755at2759"/>
<dbReference type="Proteomes" id="UP000570595">
    <property type="component" value="Unassembled WGS sequence"/>
</dbReference>
<dbReference type="AlphaFoldDB" id="A0A7J6KW23"/>
<proteinExistence type="inferred from homology"/>
<evidence type="ECO:0000256" key="16">
    <source>
        <dbReference type="ARBA" id="ARBA00049421"/>
    </source>
</evidence>
<name>A0A7J6KW23_PEROL</name>
<evidence type="ECO:0000256" key="5">
    <source>
        <dbReference type="ARBA" id="ARBA00022676"/>
    </source>
</evidence>
<dbReference type="Pfam" id="PF03071">
    <property type="entry name" value="GNT-I"/>
    <property type="match status" value="1"/>
</dbReference>
<evidence type="ECO:0000256" key="3">
    <source>
        <dbReference type="ARBA" id="ARBA00004922"/>
    </source>
</evidence>
<dbReference type="Gene3D" id="3.90.550.10">
    <property type="entry name" value="Spore Coat Polysaccharide Biosynthesis Protein SpsA, Chain A"/>
    <property type="match status" value="1"/>
</dbReference>
<dbReference type="EC" id="2.4.1.101" evidence="14"/>
<evidence type="ECO:0000256" key="1">
    <source>
        <dbReference type="ARBA" id="ARBA00001936"/>
    </source>
</evidence>
<dbReference type="InterPro" id="IPR029044">
    <property type="entry name" value="Nucleotide-diphossugar_trans"/>
</dbReference>
<sequence length="248" mass="29158">MEVAPDFFNYLLASLPLLKTDPKLYCVSAWNDNGYETAVQDPYMMCGTSWMRPSKGNTPLDRYRTDFFPGLGWMLTSELWAEVRPRWPSGYWDEFMRRPDVRRGRHCLRPEISRSYTFGEEGQSQGQYFAAHLSKIKLNTQYVDFLSDTPRPLRHVENEETFDRWLMNEMSSCVKVTLAAFDAELAGGQGKCLRIEYRDSMYHVFASRFGLMPDEKEGIRRTAYKGVLIFYFQKHRIFLYDTWPTSFS</sequence>
<comment type="pathway">
    <text evidence="3">Protein modification; protein glycosylation.</text>
</comment>
<comment type="catalytic activity">
    <reaction evidence="16">
        <text>N(4)-(alpha-D-Man-(1-&gt;3)-[alpha-D-Man-(1-&gt;3)-[alpha-D-Man-(1-&gt;6)]-alpha-D-Man-(1-&gt;6)]-beta-D-Man-(1-&gt;4)-beta-D-GlcNAc-(1-&gt;4)-beta-D-GlcNAc)-L-asparaginyl-[protein] (N-glucan mannose isomer 5A1,2) + UDP-N-acetyl-alpha-D-glucosamine = N(4)-{beta-D-GlcNAc-(1-&gt;2)-alpha-D-Man-(1-&gt;3)-[alpha-D-Man-(1-&gt;3)-[alpha-D-Man-(1-&gt;6)]-alpha-D-Man-(1-&gt;6)]-beta-D-Man-(1-&gt;4)-beta-D-GlcNAc-(1-&gt;4)-beta-D-GlcNAc}-L-asparaginyl-[protein] + UDP + H(+)</text>
        <dbReference type="Rhea" id="RHEA:11456"/>
        <dbReference type="Rhea" id="RHEA-COMP:14367"/>
        <dbReference type="Rhea" id="RHEA-COMP:14368"/>
        <dbReference type="ChEBI" id="CHEBI:15378"/>
        <dbReference type="ChEBI" id="CHEBI:57705"/>
        <dbReference type="ChEBI" id="CHEBI:58223"/>
        <dbReference type="ChEBI" id="CHEBI:59087"/>
        <dbReference type="ChEBI" id="CHEBI:60625"/>
        <dbReference type="EC" id="2.4.1.101"/>
    </reaction>
</comment>
<comment type="caution">
    <text evidence="17">The sequence shown here is derived from an EMBL/GenBank/DDBJ whole genome shotgun (WGS) entry which is preliminary data.</text>
</comment>
<keyword evidence="5 17" id="KW-0328">Glycosyltransferase</keyword>
<dbReference type="EMBL" id="JABAHT010000909">
    <property type="protein sequence ID" value="KAF4651102.1"/>
    <property type="molecule type" value="Genomic_DNA"/>
</dbReference>
<evidence type="ECO:0000256" key="4">
    <source>
        <dbReference type="ARBA" id="ARBA00006492"/>
    </source>
</evidence>
<keyword evidence="6 17" id="KW-0808">Transferase</keyword>
<evidence type="ECO:0000256" key="15">
    <source>
        <dbReference type="ARBA" id="ARBA00041712"/>
    </source>
</evidence>
<dbReference type="PANTHER" id="PTHR10468:SF0">
    <property type="entry name" value="ALPHA-1,3-MANNOSYL-GLYCOPROTEIN 2-BETA-N-ACETYLGLUCOSAMINYLTRANSFERASE"/>
    <property type="match status" value="1"/>
</dbReference>
<evidence type="ECO:0000256" key="7">
    <source>
        <dbReference type="ARBA" id="ARBA00022692"/>
    </source>
</evidence>
<keyword evidence="9" id="KW-0735">Signal-anchor</keyword>
<reference evidence="17 18" key="1">
    <citation type="submission" date="2020-04" db="EMBL/GenBank/DDBJ databases">
        <title>Perkinsus olseni comparative genomics.</title>
        <authorList>
            <person name="Bogema D.R."/>
        </authorList>
    </citation>
    <scope>NUCLEOTIDE SEQUENCE [LARGE SCALE GENOMIC DNA]</scope>
    <source>
        <strain evidence="17">ATCC PRA-179</strain>
    </source>
</reference>
<dbReference type="GO" id="GO:0003827">
    <property type="term" value="F:alpha-1,3-mannosylglycoprotein 2-beta-N-acetylglucosaminyltransferase activity"/>
    <property type="evidence" value="ECO:0007669"/>
    <property type="project" value="UniProtKB-EC"/>
</dbReference>
<keyword evidence="11" id="KW-0333">Golgi apparatus</keyword>